<sequence length="183" mass="20078">MEPEAPRRPRLRELHRVHAEYGISRDPLQQASRNLVFPGYVMGNAWIRGLLPPIARSTVLEVPGELVSSAVNTIEDVEQLKVLLKDLAQDNAADVCPSAVHVVRIPAALTPPGLHTTEGAEELAILPQDLAQDATGVFRPAATLVTWLVRLRHLPTPTSEKTRKNFCTSGWLSARLTLVSQAF</sequence>
<evidence type="ECO:0000313" key="1">
    <source>
        <dbReference type="EMBL" id="KAK8770800.1"/>
    </source>
</evidence>
<gene>
    <name evidence="1" type="ORF">V5799_012735</name>
</gene>
<reference evidence="1 2" key="1">
    <citation type="journal article" date="2023" name="Arcadia Sci">
        <title>De novo assembly of a long-read Amblyomma americanum tick genome.</title>
        <authorList>
            <person name="Chou S."/>
            <person name="Poskanzer K.E."/>
            <person name="Rollins M."/>
            <person name="Thuy-Boun P.S."/>
        </authorList>
    </citation>
    <scope>NUCLEOTIDE SEQUENCE [LARGE SCALE GENOMIC DNA]</scope>
    <source>
        <strain evidence="1">F_SG_1</strain>
        <tissue evidence="1">Salivary glands</tissue>
    </source>
</reference>
<accession>A0AAQ4E808</accession>
<dbReference type="AlphaFoldDB" id="A0AAQ4E808"/>
<name>A0AAQ4E808_AMBAM</name>
<evidence type="ECO:0000313" key="2">
    <source>
        <dbReference type="Proteomes" id="UP001321473"/>
    </source>
</evidence>
<comment type="caution">
    <text evidence="1">The sequence shown here is derived from an EMBL/GenBank/DDBJ whole genome shotgun (WGS) entry which is preliminary data.</text>
</comment>
<organism evidence="1 2">
    <name type="scientific">Amblyomma americanum</name>
    <name type="common">Lone star tick</name>
    <dbReference type="NCBI Taxonomy" id="6943"/>
    <lineage>
        <taxon>Eukaryota</taxon>
        <taxon>Metazoa</taxon>
        <taxon>Ecdysozoa</taxon>
        <taxon>Arthropoda</taxon>
        <taxon>Chelicerata</taxon>
        <taxon>Arachnida</taxon>
        <taxon>Acari</taxon>
        <taxon>Parasitiformes</taxon>
        <taxon>Ixodida</taxon>
        <taxon>Ixodoidea</taxon>
        <taxon>Ixodidae</taxon>
        <taxon>Amblyomminae</taxon>
        <taxon>Amblyomma</taxon>
    </lineage>
</organism>
<keyword evidence="2" id="KW-1185">Reference proteome</keyword>
<dbReference type="Proteomes" id="UP001321473">
    <property type="component" value="Unassembled WGS sequence"/>
</dbReference>
<dbReference type="EMBL" id="JARKHS020020548">
    <property type="protein sequence ID" value="KAK8770800.1"/>
    <property type="molecule type" value="Genomic_DNA"/>
</dbReference>
<protein>
    <submittedName>
        <fullName evidence="1">Uncharacterized protein</fullName>
    </submittedName>
</protein>
<proteinExistence type="predicted"/>